<keyword evidence="8 13" id="KW-0472">Membrane</keyword>
<dbReference type="InterPro" id="IPR019594">
    <property type="entry name" value="Glu/Gly-bd"/>
</dbReference>
<evidence type="ECO:0000256" key="7">
    <source>
        <dbReference type="ARBA" id="ARBA00023065"/>
    </source>
</evidence>
<dbReference type="SMART" id="SM00079">
    <property type="entry name" value="PBPe"/>
    <property type="match status" value="1"/>
</dbReference>
<keyword evidence="7" id="KW-0406">Ion transport</keyword>
<evidence type="ECO:0000256" key="4">
    <source>
        <dbReference type="ARBA" id="ARBA00022692"/>
    </source>
</evidence>
<dbReference type="EMBL" id="CP096983">
    <property type="protein sequence ID" value="URZ09628.1"/>
    <property type="molecule type" value="Genomic_DNA"/>
</dbReference>
<dbReference type="PANTHER" id="PTHR30614">
    <property type="entry name" value="MEMBRANE COMPONENT OF AMINO ACID ABC TRANSPORTER"/>
    <property type="match status" value="1"/>
</dbReference>
<evidence type="ECO:0000256" key="10">
    <source>
        <dbReference type="ARBA" id="ARBA00023180"/>
    </source>
</evidence>
<dbReference type="GO" id="GO:0016829">
    <property type="term" value="F:lyase activity"/>
    <property type="evidence" value="ECO:0007669"/>
    <property type="project" value="UniProtKB-KW"/>
</dbReference>
<keyword evidence="2 13" id="KW-0813">Transport</keyword>
<keyword evidence="14" id="KW-0456">Lyase</keyword>
<dbReference type="Gene3D" id="1.10.3720.10">
    <property type="entry name" value="MetI-like"/>
    <property type="match status" value="1"/>
</dbReference>
<dbReference type="SMART" id="SM00062">
    <property type="entry name" value="PBPb"/>
    <property type="match status" value="1"/>
</dbReference>
<evidence type="ECO:0000256" key="6">
    <source>
        <dbReference type="ARBA" id="ARBA00022989"/>
    </source>
</evidence>
<dbReference type="Pfam" id="PF00528">
    <property type="entry name" value="BPD_transp_1"/>
    <property type="match status" value="1"/>
</dbReference>
<evidence type="ECO:0000256" key="5">
    <source>
        <dbReference type="ARBA" id="ARBA00022970"/>
    </source>
</evidence>
<evidence type="ECO:0000256" key="13">
    <source>
        <dbReference type="RuleBase" id="RU363032"/>
    </source>
</evidence>
<keyword evidence="10" id="KW-0325">Glycoprotein</keyword>
<dbReference type="Proteomes" id="UP000190951">
    <property type="component" value="Chromosome"/>
</dbReference>
<keyword evidence="4 13" id="KW-0812">Transmembrane</keyword>
<keyword evidence="11" id="KW-1071">Ligand-gated ion channel</keyword>
<dbReference type="NCBIfam" id="TIGR01726">
    <property type="entry name" value="HEQRo_perm_3TM"/>
    <property type="match status" value="1"/>
</dbReference>
<dbReference type="SUPFAM" id="SSF53850">
    <property type="entry name" value="Periplasmic binding protein-like II"/>
    <property type="match status" value="1"/>
</dbReference>
<dbReference type="STRING" id="84029.CROST_27090"/>
<feature type="transmembrane region" description="Helical" evidence="13">
    <location>
        <begin position="323"/>
        <end position="344"/>
    </location>
</feature>
<dbReference type="RefSeq" id="WP_322975556.1">
    <property type="nucleotide sequence ID" value="NZ_CP096983.1"/>
</dbReference>
<dbReference type="InterPro" id="IPR000515">
    <property type="entry name" value="MetI-like"/>
</dbReference>
<dbReference type="InterPro" id="IPR010065">
    <property type="entry name" value="AA_ABC_transptr_permease_3TM"/>
</dbReference>
<keyword evidence="5" id="KW-0029">Amino-acid transport</keyword>
<dbReference type="PROSITE" id="PS51257">
    <property type="entry name" value="PROKAR_LIPOPROTEIN"/>
    <property type="match status" value="1"/>
</dbReference>
<dbReference type="FunFam" id="1.10.3720.10:FF:000033">
    <property type="entry name" value="Polar amino acid ABC transporter permease"/>
    <property type="match status" value="1"/>
</dbReference>
<dbReference type="CDD" id="cd06261">
    <property type="entry name" value="TM_PBP2"/>
    <property type="match status" value="1"/>
</dbReference>
<evidence type="ECO:0000313" key="15">
    <source>
        <dbReference type="Proteomes" id="UP000190951"/>
    </source>
</evidence>
<dbReference type="GO" id="GO:0043190">
    <property type="term" value="C:ATP-binding cassette (ABC) transporter complex"/>
    <property type="evidence" value="ECO:0007669"/>
    <property type="project" value="InterPro"/>
</dbReference>
<dbReference type="GO" id="GO:0006865">
    <property type="term" value="P:amino acid transport"/>
    <property type="evidence" value="ECO:0007669"/>
    <property type="project" value="UniProtKB-KW"/>
</dbReference>
<evidence type="ECO:0000256" key="11">
    <source>
        <dbReference type="ARBA" id="ARBA00023286"/>
    </source>
</evidence>
<comment type="similarity">
    <text evidence="13">Belongs to the binding-protein-dependent transport system permease family.</text>
</comment>
<evidence type="ECO:0000256" key="12">
    <source>
        <dbReference type="ARBA" id="ARBA00023303"/>
    </source>
</evidence>
<dbReference type="InterPro" id="IPR035906">
    <property type="entry name" value="MetI-like_sf"/>
</dbReference>
<evidence type="ECO:0000256" key="1">
    <source>
        <dbReference type="ARBA" id="ARBA00004651"/>
    </source>
</evidence>
<dbReference type="PROSITE" id="PS50928">
    <property type="entry name" value="ABC_TM1"/>
    <property type="match status" value="1"/>
</dbReference>
<dbReference type="CDD" id="cd13619">
    <property type="entry name" value="PBP2_GlnP"/>
    <property type="match status" value="1"/>
</dbReference>
<dbReference type="Gene3D" id="3.40.190.10">
    <property type="entry name" value="Periplasmic binding protein-like II"/>
    <property type="match status" value="2"/>
</dbReference>
<feature type="transmembrane region" description="Helical" evidence="13">
    <location>
        <begin position="453"/>
        <end position="473"/>
    </location>
</feature>
<dbReference type="GO" id="GO:0015276">
    <property type="term" value="F:ligand-gated monoatomic ion channel activity"/>
    <property type="evidence" value="ECO:0007669"/>
    <property type="project" value="InterPro"/>
</dbReference>
<proteinExistence type="inferred from homology"/>
<protein>
    <submittedName>
        <fullName evidence="14">Membrane-bound lytic murein transglycosylase F</fullName>
        <ecNumber evidence="14">4.2.2.-</ecNumber>
    </submittedName>
</protein>
<keyword evidence="3" id="KW-1003">Cell membrane</keyword>
<feature type="transmembrane region" description="Helical" evidence="13">
    <location>
        <begin position="399"/>
        <end position="422"/>
    </location>
</feature>
<dbReference type="InterPro" id="IPR043429">
    <property type="entry name" value="ArtM/GltK/GlnP/TcyL/YhdX-like"/>
</dbReference>
<feature type="transmembrane region" description="Helical" evidence="13">
    <location>
        <begin position="356"/>
        <end position="378"/>
    </location>
</feature>
<dbReference type="Pfam" id="PF00497">
    <property type="entry name" value="SBP_bac_3"/>
    <property type="match status" value="1"/>
</dbReference>
<evidence type="ECO:0000256" key="8">
    <source>
        <dbReference type="ARBA" id="ARBA00023136"/>
    </source>
</evidence>
<dbReference type="SUPFAM" id="SSF161098">
    <property type="entry name" value="MetI-like"/>
    <property type="match status" value="1"/>
</dbReference>
<dbReference type="KEGG" id="crw:CROST_003090"/>
<evidence type="ECO:0000313" key="14">
    <source>
        <dbReference type="EMBL" id="URZ09628.1"/>
    </source>
</evidence>
<dbReference type="AlphaFoldDB" id="A0A1S8L3L2"/>
<keyword evidence="9" id="KW-0675">Receptor</keyword>
<dbReference type="PANTHER" id="PTHR30614:SF46">
    <property type="entry name" value="ABC TRANSPORTER MEMBRANE SPANNING PERMEASE-GLUTAMINE TRANSPORT"/>
    <property type="match status" value="1"/>
</dbReference>
<organism evidence="14 15">
    <name type="scientific">Clostridium felsineum</name>
    <dbReference type="NCBI Taxonomy" id="36839"/>
    <lineage>
        <taxon>Bacteria</taxon>
        <taxon>Bacillati</taxon>
        <taxon>Bacillota</taxon>
        <taxon>Clostridia</taxon>
        <taxon>Eubacteriales</taxon>
        <taxon>Clostridiaceae</taxon>
        <taxon>Clostridium</taxon>
    </lineage>
</organism>
<reference evidence="14 15" key="1">
    <citation type="submission" date="2022-04" db="EMBL/GenBank/DDBJ databases">
        <title>Genome sequence of C. roseum typestrain.</title>
        <authorList>
            <person name="Poehlein A."/>
            <person name="Schoch T."/>
            <person name="Duerre P."/>
            <person name="Daniel R."/>
        </authorList>
    </citation>
    <scope>NUCLEOTIDE SEQUENCE [LARGE SCALE GENOMIC DNA]</scope>
    <source>
        <strain evidence="14 15">DSM 7320</strain>
    </source>
</reference>
<name>A0A1S8L3L2_9CLOT</name>
<evidence type="ECO:0000256" key="9">
    <source>
        <dbReference type="ARBA" id="ARBA00023170"/>
    </source>
</evidence>
<dbReference type="EC" id="4.2.2.-" evidence="14"/>
<gene>
    <name evidence="14" type="primary">mltF_1</name>
    <name evidence="14" type="ORF">CROST_003090</name>
</gene>
<dbReference type="InterPro" id="IPR001320">
    <property type="entry name" value="Iontro_rcpt_C"/>
</dbReference>
<feature type="transmembrane region" description="Helical" evidence="13">
    <location>
        <begin position="285"/>
        <end position="311"/>
    </location>
</feature>
<dbReference type="SMART" id="SM00918">
    <property type="entry name" value="Lig_chan-Glu_bd"/>
    <property type="match status" value="1"/>
</dbReference>
<keyword evidence="15" id="KW-1185">Reference proteome</keyword>
<accession>A0A1S8L3L2</accession>
<sequence>MKKKFLLVVLAIIMCFGLVLTGCQNSNNDNKASGKKYTIATDATYAPFEFKSGSDYQGIDIDILNAIAKKENFTYDLKPMNFNGIIPALQSNQVDGAISGMSINDERKKTLDFSDSYYDSGLCIVTKSNNTSIKSIKDIKGKTAALKKGTAGAAYAEANKDKYGLTLKYFDDSPSMFQAVMNGNADITLEDYPVIAYKVSIDKNSELRIVADKKITTSPYGFAVKKGSNKELLKKFNDGLKKIKADGEYDKVISKYIKTGKSAKAVKPEETNIVKQYAPELLKGLGMTLFITVVAMVIAIFIGAIFGFFSISSSRVLKALARWFVDIIRGTPLLVQAFFIFFGIPGLSGLKINPVVAGIIAVSLNAGAYMSEIFRGGILSIDQGQMEAARSLGIPYRTAMLKIVFPQAVKVMIPSIVNQFIISLKDTSILSVIGIQELTNTGQIIIGATFKAFQIWVIVAIMYFVIIKLLSILSRKIERYVKI</sequence>
<keyword evidence="6 13" id="KW-1133">Transmembrane helix</keyword>
<keyword evidence="12" id="KW-0407">Ion channel</keyword>
<dbReference type="InterPro" id="IPR001638">
    <property type="entry name" value="Solute-binding_3/MltF_N"/>
</dbReference>
<comment type="subcellular location">
    <subcellularLocation>
        <location evidence="1 13">Cell membrane</location>
        <topology evidence="1 13">Multi-pass membrane protein</topology>
    </subcellularLocation>
</comment>
<evidence type="ECO:0000256" key="3">
    <source>
        <dbReference type="ARBA" id="ARBA00022475"/>
    </source>
</evidence>
<evidence type="ECO:0000256" key="2">
    <source>
        <dbReference type="ARBA" id="ARBA00022448"/>
    </source>
</evidence>